<comment type="caution">
    <text evidence="19">The sequence shown here is derived from an EMBL/GenBank/DDBJ whole genome shotgun (WGS) entry which is preliminary data.</text>
</comment>
<evidence type="ECO:0000256" key="14">
    <source>
        <dbReference type="PROSITE-ProRule" id="PRU00175"/>
    </source>
</evidence>
<evidence type="ECO:0000256" key="13">
    <source>
        <dbReference type="ARBA" id="ARBA00023136"/>
    </source>
</evidence>
<evidence type="ECO:0000313" key="20">
    <source>
        <dbReference type="Proteomes" id="UP001194580"/>
    </source>
</evidence>
<evidence type="ECO:0000313" key="19">
    <source>
        <dbReference type="EMBL" id="KAG0279894.1"/>
    </source>
</evidence>
<evidence type="ECO:0000256" key="11">
    <source>
        <dbReference type="ARBA" id="ARBA00022833"/>
    </source>
</evidence>
<evidence type="ECO:0000259" key="18">
    <source>
        <dbReference type="PROSITE" id="PS50089"/>
    </source>
</evidence>
<dbReference type="InterPro" id="IPR024766">
    <property type="entry name" value="Znf_RING_H2"/>
</dbReference>
<reference evidence="19" key="1">
    <citation type="journal article" date="2020" name="Fungal Divers.">
        <title>Resolving the Mortierellaceae phylogeny through synthesis of multi-gene phylogenetics and phylogenomics.</title>
        <authorList>
            <person name="Vandepol N."/>
            <person name="Liber J."/>
            <person name="Desiro A."/>
            <person name="Na H."/>
            <person name="Kennedy M."/>
            <person name="Barry K."/>
            <person name="Grigoriev I.V."/>
            <person name="Miller A.N."/>
            <person name="O'Donnell K."/>
            <person name="Stajich J.E."/>
            <person name="Bonito G."/>
        </authorList>
    </citation>
    <scope>NUCLEOTIDE SEQUENCE</scope>
    <source>
        <strain evidence="19">NRRL 28262</strain>
    </source>
</reference>
<dbReference type="EMBL" id="JAAAIL010000095">
    <property type="protein sequence ID" value="KAG0279894.1"/>
    <property type="molecule type" value="Genomic_DNA"/>
</dbReference>
<name>A0AAD4H940_9FUNG</name>
<comment type="subcellular location">
    <subcellularLocation>
        <location evidence="2">Endomembrane system</location>
        <topology evidence="2">Multi-pass membrane protein</topology>
    </subcellularLocation>
</comment>
<evidence type="ECO:0000256" key="8">
    <source>
        <dbReference type="ARBA" id="ARBA00022729"/>
    </source>
</evidence>
<accession>A0AAD4H940</accession>
<feature type="transmembrane region" description="Helical" evidence="16">
    <location>
        <begin position="556"/>
        <end position="574"/>
    </location>
</feature>
<gene>
    <name evidence="19" type="ORF">BGZ95_011939</name>
</gene>
<evidence type="ECO:0000256" key="15">
    <source>
        <dbReference type="SAM" id="MobiDB-lite"/>
    </source>
</evidence>
<dbReference type="InterPro" id="IPR013083">
    <property type="entry name" value="Znf_RING/FYVE/PHD"/>
</dbReference>
<feature type="region of interest" description="Disordered" evidence="15">
    <location>
        <begin position="100"/>
        <end position="169"/>
    </location>
</feature>
<dbReference type="PROSITE" id="PS50089">
    <property type="entry name" value="ZF_RING_2"/>
    <property type="match status" value="1"/>
</dbReference>
<keyword evidence="8 17" id="KW-0732">Signal</keyword>
<dbReference type="SMART" id="SM00184">
    <property type="entry name" value="RING"/>
    <property type="match status" value="1"/>
</dbReference>
<dbReference type="GO" id="GO:0061630">
    <property type="term" value="F:ubiquitin protein ligase activity"/>
    <property type="evidence" value="ECO:0007669"/>
    <property type="project" value="UniProtKB-EC"/>
</dbReference>
<dbReference type="Gene3D" id="3.30.40.10">
    <property type="entry name" value="Zinc/RING finger domain, C3HC4 (zinc finger)"/>
    <property type="match status" value="1"/>
</dbReference>
<evidence type="ECO:0000256" key="12">
    <source>
        <dbReference type="ARBA" id="ARBA00022989"/>
    </source>
</evidence>
<evidence type="ECO:0000256" key="1">
    <source>
        <dbReference type="ARBA" id="ARBA00000900"/>
    </source>
</evidence>
<dbReference type="GO" id="GO:0012505">
    <property type="term" value="C:endomembrane system"/>
    <property type="evidence" value="ECO:0007669"/>
    <property type="project" value="UniProtKB-SubCell"/>
</dbReference>
<feature type="signal peptide" evidence="17">
    <location>
        <begin position="1"/>
        <end position="19"/>
    </location>
</feature>
<keyword evidence="5" id="KW-0808">Transferase</keyword>
<dbReference type="InterPro" id="IPR050731">
    <property type="entry name" value="HRD1_E3_ubiq-ligases"/>
</dbReference>
<feature type="transmembrane region" description="Helical" evidence="16">
    <location>
        <begin position="385"/>
        <end position="404"/>
    </location>
</feature>
<keyword evidence="20" id="KW-1185">Reference proteome</keyword>
<dbReference type="GO" id="GO:0043161">
    <property type="term" value="P:proteasome-mediated ubiquitin-dependent protein catabolic process"/>
    <property type="evidence" value="ECO:0007669"/>
    <property type="project" value="TreeGrafter"/>
</dbReference>
<comment type="pathway">
    <text evidence="3">Protein modification; protein ubiquitination.</text>
</comment>
<proteinExistence type="predicted"/>
<dbReference type="InterPro" id="IPR021319">
    <property type="entry name" value="DUF2921"/>
</dbReference>
<comment type="catalytic activity">
    <reaction evidence="1">
        <text>S-ubiquitinyl-[E2 ubiquitin-conjugating enzyme]-L-cysteine + [acceptor protein]-L-lysine = [E2 ubiquitin-conjugating enzyme]-L-cysteine + N(6)-ubiquitinyl-[acceptor protein]-L-lysine.</text>
        <dbReference type="EC" id="2.3.2.27"/>
    </reaction>
</comment>
<feature type="transmembrane region" description="Helical" evidence="16">
    <location>
        <begin position="610"/>
        <end position="630"/>
    </location>
</feature>
<evidence type="ECO:0000256" key="7">
    <source>
        <dbReference type="ARBA" id="ARBA00022723"/>
    </source>
</evidence>
<protein>
    <recommendedName>
        <fullName evidence="4">RING-type E3 ubiquitin transferase</fullName>
        <ecNumber evidence="4">2.3.2.27</ecNumber>
    </recommendedName>
</protein>
<dbReference type="InterPro" id="IPR001841">
    <property type="entry name" value="Znf_RING"/>
</dbReference>
<dbReference type="GO" id="GO:0008270">
    <property type="term" value="F:zinc ion binding"/>
    <property type="evidence" value="ECO:0007669"/>
    <property type="project" value="UniProtKB-KW"/>
</dbReference>
<feature type="transmembrane region" description="Helical" evidence="16">
    <location>
        <begin position="580"/>
        <end position="598"/>
    </location>
</feature>
<feature type="chain" id="PRO_5041917321" description="RING-type E3 ubiquitin transferase" evidence="17">
    <location>
        <begin position="20"/>
        <end position="772"/>
    </location>
</feature>
<keyword evidence="13 16" id="KW-0472">Membrane</keyword>
<feature type="domain" description="RING-type" evidence="18">
    <location>
        <begin position="710"/>
        <end position="766"/>
    </location>
</feature>
<dbReference type="Pfam" id="PF12678">
    <property type="entry name" value="zf-rbx1"/>
    <property type="match status" value="1"/>
</dbReference>
<keyword evidence="12 16" id="KW-1133">Transmembrane helix</keyword>
<dbReference type="AlphaFoldDB" id="A0AAD4H940"/>
<evidence type="ECO:0000256" key="3">
    <source>
        <dbReference type="ARBA" id="ARBA00004906"/>
    </source>
</evidence>
<feature type="transmembrane region" description="Helical" evidence="16">
    <location>
        <begin position="642"/>
        <end position="664"/>
    </location>
</feature>
<feature type="transmembrane region" description="Helical" evidence="16">
    <location>
        <begin position="456"/>
        <end position="477"/>
    </location>
</feature>
<evidence type="ECO:0000256" key="9">
    <source>
        <dbReference type="ARBA" id="ARBA00022771"/>
    </source>
</evidence>
<feature type="transmembrane region" description="Helical" evidence="16">
    <location>
        <begin position="424"/>
        <end position="450"/>
    </location>
</feature>
<evidence type="ECO:0000256" key="2">
    <source>
        <dbReference type="ARBA" id="ARBA00004127"/>
    </source>
</evidence>
<dbReference type="PANTHER" id="PTHR22763:SF162">
    <property type="entry name" value="TRANSMEMBRANE E3 UBIQUITIN-PROTEIN LIGASE 1"/>
    <property type="match status" value="1"/>
</dbReference>
<dbReference type="SUPFAM" id="SSF57850">
    <property type="entry name" value="RING/U-box"/>
    <property type="match status" value="1"/>
</dbReference>
<feature type="region of interest" description="Disordered" evidence="15">
    <location>
        <begin position="499"/>
        <end position="521"/>
    </location>
</feature>
<organism evidence="19 20">
    <name type="scientific">Linnemannia exigua</name>
    <dbReference type="NCBI Taxonomy" id="604196"/>
    <lineage>
        <taxon>Eukaryota</taxon>
        <taxon>Fungi</taxon>
        <taxon>Fungi incertae sedis</taxon>
        <taxon>Mucoromycota</taxon>
        <taxon>Mortierellomycotina</taxon>
        <taxon>Mortierellomycetes</taxon>
        <taxon>Mortierellales</taxon>
        <taxon>Mortierellaceae</taxon>
        <taxon>Linnemannia</taxon>
    </lineage>
</organism>
<keyword evidence="9 14" id="KW-0863">Zinc-finger</keyword>
<evidence type="ECO:0000256" key="5">
    <source>
        <dbReference type="ARBA" id="ARBA00022679"/>
    </source>
</evidence>
<evidence type="ECO:0000256" key="6">
    <source>
        <dbReference type="ARBA" id="ARBA00022692"/>
    </source>
</evidence>
<keyword evidence="11" id="KW-0862">Zinc</keyword>
<evidence type="ECO:0000256" key="16">
    <source>
        <dbReference type="SAM" id="Phobius"/>
    </source>
</evidence>
<evidence type="ECO:0000256" key="4">
    <source>
        <dbReference type="ARBA" id="ARBA00012483"/>
    </source>
</evidence>
<evidence type="ECO:0000256" key="10">
    <source>
        <dbReference type="ARBA" id="ARBA00022786"/>
    </source>
</evidence>
<dbReference type="Pfam" id="PF11145">
    <property type="entry name" value="DUF2921"/>
    <property type="match status" value="2"/>
</dbReference>
<dbReference type="PANTHER" id="PTHR22763">
    <property type="entry name" value="RING ZINC FINGER PROTEIN"/>
    <property type="match status" value="1"/>
</dbReference>
<keyword evidence="6 16" id="KW-0812">Transmembrane</keyword>
<keyword evidence="7" id="KW-0479">Metal-binding</keyword>
<feature type="compositionally biased region" description="Basic and acidic residues" evidence="15">
    <location>
        <begin position="121"/>
        <end position="141"/>
    </location>
</feature>
<keyword evidence="10" id="KW-0833">Ubl conjugation pathway</keyword>
<dbReference type="Proteomes" id="UP001194580">
    <property type="component" value="Unassembled WGS sequence"/>
</dbReference>
<evidence type="ECO:0000256" key="17">
    <source>
        <dbReference type="SAM" id="SignalP"/>
    </source>
</evidence>
<dbReference type="EC" id="2.3.2.27" evidence="4"/>
<sequence length="772" mass="86317">MRAGIILLLLVLWILSGDDAPQTSYLQKTLSQLQEEASFCANRTFGTNLTYPPSEIVTVELTKLFHPENRDPRAHYYSNVTGSFKGDWIFDEEIAGRINEEQPLPPAPKEDSSKNGTLADGAKDGNNTEKPEGAGDKEKPLDNTTLVDGIAGATNSTTGEQEQEEEKMVDTIEDKKPKYLEDVDTFRGPFRFNKSGTFVFKLKETKATEYVNFVKGNWRLKHEDNEDYGISLAVQGVHFVHNGSFYMWGIPEDTRMPIWHILDLMPNNASFTMAAAALKERYQKRIQTVHDIMDGKERLEFPETTLSETSSCHYQMYMQLGAISPSVRSSALKDLEREWAAPQGISVIKAPHLNSTLFMYSPNCRLTIGIKKSEGMKREKFYSKAVYYAGMAGTVAFIQVFLLVRQMEYTPTPSSVSKVSYWTIAIQVFIDSYLCMLHLTTGILVEFLFIPFVAASFFSFVLVAIFGMRYMLVIWRIQRPERRGRRNRAAAQAAAAQVATQAQATTTEGAGTGTTTARPVDTMPGGLPLPATAPRPAPPPEDDSPRSDMQALYGRFYWMLIISLITLYKIAISSSKVQNVMISVSAICLFSFWIPQIIRNVIRGSKKGLSLWFILGMSATRLTIPVYFYGCPENLLGHEPTPWIWGLVAWVALQVGVLLMQDWLGPRFFVPKKYLPPIYDYHPVLPAADEESGAGRISPGGHQHGSQQDCAICMLPIDTASGAARLSSVVGSLGRLNYMLTPCGHLFHSDCLERWMRIKLECPNCRAFLPST</sequence>